<feature type="domain" description="Helix-turn-helix" evidence="2">
    <location>
        <begin position="4"/>
        <end position="53"/>
    </location>
</feature>
<name>A0A1I3S7R1_9PLAN</name>
<dbReference type="OrthoDB" id="264258at2"/>
<dbReference type="Pfam" id="PF02607">
    <property type="entry name" value="B12-binding_2"/>
    <property type="match status" value="1"/>
</dbReference>
<dbReference type="SUPFAM" id="SSF52242">
    <property type="entry name" value="Cobalamin (vitamin B12)-binding domain"/>
    <property type="match status" value="1"/>
</dbReference>
<gene>
    <name evidence="3" type="ORF">SAMN05421753_12353</name>
</gene>
<proteinExistence type="predicted"/>
<dbReference type="GO" id="GO:0031419">
    <property type="term" value="F:cobalamin binding"/>
    <property type="evidence" value="ECO:0007669"/>
    <property type="project" value="InterPro"/>
</dbReference>
<dbReference type="InterPro" id="IPR036594">
    <property type="entry name" value="Meth_synthase_dom"/>
</dbReference>
<dbReference type="InterPro" id="IPR003759">
    <property type="entry name" value="Cbl-bd_cap"/>
</dbReference>
<dbReference type="InterPro" id="IPR009061">
    <property type="entry name" value="DNA-bd_dom_put_sf"/>
</dbReference>
<dbReference type="Pfam" id="PF12728">
    <property type="entry name" value="HTH_17"/>
    <property type="match status" value="1"/>
</dbReference>
<protein>
    <submittedName>
        <fullName evidence="3">Methanogenic corrinoid protein MtbC1</fullName>
    </submittedName>
</protein>
<sequence>MKDLVTPRQVAQAIDMSESSLKRWCDQGLIPTVRTAGGHRRLPVNGVLTFLRNSGYQLVKPELLGLPPSTLGGRERKLNGERDRLFGALVQGDEQVCVEVVLNLYLAGIAMSTICDEVLAPVFTGIGEKWGCGDIAVYQERRSCEICHRVLHEVRRALPELPTTAPIAVGGTVDGDPYTLASSMVELVLRENGWRACSLGNMLPFLSLRQALCDMRPRLFWLSVSSVRSEPDFLNEFDQLTGLAQQNQVSIVVGGKALTPELRCRMQYSSYCDTLKHLESFAQQLVPTAPARSAASLPEPPEAD</sequence>
<feature type="domain" description="B12-binding N-terminal" evidence="1">
    <location>
        <begin position="82"/>
        <end position="151"/>
    </location>
</feature>
<dbReference type="Gene3D" id="1.10.1240.10">
    <property type="entry name" value="Methionine synthase domain"/>
    <property type="match status" value="1"/>
</dbReference>
<dbReference type="Gene3D" id="1.10.1660.10">
    <property type="match status" value="1"/>
</dbReference>
<accession>A0A1I3S7R1</accession>
<reference evidence="4" key="1">
    <citation type="submission" date="2016-10" db="EMBL/GenBank/DDBJ databases">
        <authorList>
            <person name="Varghese N."/>
            <person name="Submissions S."/>
        </authorList>
    </citation>
    <scope>NUCLEOTIDE SEQUENCE [LARGE SCALE GENOMIC DNA]</scope>
    <source>
        <strain evidence="4">DSM 26348</strain>
    </source>
</reference>
<dbReference type="AlphaFoldDB" id="A0A1I3S7R1"/>
<organism evidence="3 4">
    <name type="scientific">Planctomicrobium piriforme</name>
    <dbReference type="NCBI Taxonomy" id="1576369"/>
    <lineage>
        <taxon>Bacteria</taxon>
        <taxon>Pseudomonadati</taxon>
        <taxon>Planctomycetota</taxon>
        <taxon>Planctomycetia</taxon>
        <taxon>Planctomycetales</taxon>
        <taxon>Planctomycetaceae</taxon>
        <taxon>Planctomicrobium</taxon>
    </lineage>
</organism>
<dbReference type="EMBL" id="FOQD01000023">
    <property type="protein sequence ID" value="SFJ54873.1"/>
    <property type="molecule type" value="Genomic_DNA"/>
</dbReference>
<evidence type="ECO:0000259" key="1">
    <source>
        <dbReference type="Pfam" id="PF02607"/>
    </source>
</evidence>
<dbReference type="RefSeq" id="WP_092056526.1">
    <property type="nucleotide sequence ID" value="NZ_FOQD01000023.1"/>
</dbReference>
<dbReference type="GO" id="GO:0046872">
    <property type="term" value="F:metal ion binding"/>
    <property type="evidence" value="ECO:0007669"/>
    <property type="project" value="InterPro"/>
</dbReference>
<dbReference type="InterPro" id="IPR041657">
    <property type="entry name" value="HTH_17"/>
</dbReference>
<dbReference type="SUPFAM" id="SSF46955">
    <property type="entry name" value="Putative DNA-binding domain"/>
    <property type="match status" value="1"/>
</dbReference>
<evidence type="ECO:0000313" key="4">
    <source>
        <dbReference type="Proteomes" id="UP000199518"/>
    </source>
</evidence>
<keyword evidence="4" id="KW-1185">Reference proteome</keyword>
<dbReference type="Gene3D" id="3.40.50.280">
    <property type="entry name" value="Cobalamin-binding domain"/>
    <property type="match status" value="1"/>
</dbReference>
<dbReference type="STRING" id="1576369.SAMN05421753_12353"/>
<evidence type="ECO:0000259" key="2">
    <source>
        <dbReference type="Pfam" id="PF12728"/>
    </source>
</evidence>
<dbReference type="InterPro" id="IPR036724">
    <property type="entry name" value="Cobalamin-bd_sf"/>
</dbReference>
<evidence type="ECO:0000313" key="3">
    <source>
        <dbReference type="EMBL" id="SFJ54873.1"/>
    </source>
</evidence>
<dbReference type="Proteomes" id="UP000199518">
    <property type="component" value="Unassembled WGS sequence"/>
</dbReference>